<dbReference type="PANTHER" id="PTHR43689">
    <property type="entry name" value="HYDROLASE"/>
    <property type="match status" value="1"/>
</dbReference>
<dbReference type="InterPro" id="IPR029058">
    <property type="entry name" value="AB_hydrolase_fold"/>
</dbReference>
<dbReference type="EMBL" id="CP118868">
    <property type="protein sequence ID" value="WEG35102.1"/>
    <property type="molecule type" value="Genomic_DNA"/>
</dbReference>
<protein>
    <submittedName>
        <fullName evidence="2">Alpha/beta fold hydrolase</fullName>
    </submittedName>
</protein>
<name>A0ABY8C6M4_9FIRM</name>
<dbReference type="Gene3D" id="3.40.50.1820">
    <property type="entry name" value="alpha/beta hydrolase"/>
    <property type="match status" value="1"/>
</dbReference>
<proteinExistence type="predicted"/>
<dbReference type="Pfam" id="PF12697">
    <property type="entry name" value="Abhydrolase_6"/>
    <property type="match status" value="1"/>
</dbReference>
<gene>
    <name evidence="2" type="ORF">PYS61_03940</name>
</gene>
<dbReference type="SUPFAM" id="SSF53474">
    <property type="entry name" value="alpha/beta-Hydrolases"/>
    <property type="match status" value="1"/>
</dbReference>
<sequence>MINPKYQEKSRLLDGDTCILFVHGILSSPNFFRKMTRSLPDNYSYLNILLPGHGTTLSDFAKVNMKDWENYCAEKLALLREKYSRIVVVGHSMGNLLLVDEINKNADKIAGAILIDVPLIGHITTKGLETMFKATFNEEKEKDKIDSSVKDNKSIKIEHYYELPYFLPAFIELLWKMHKVRRDFAEFPVRSYVFQSAKDELVSPLSNNYINRNSLAQLTVMPGTGHFYFPKSQRELIVSRICELYEDQAQAASGEKADS</sequence>
<feature type="domain" description="AB hydrolase-1" evidence="1">
    <location>
        <begin position="19"/>
        <end position="230"/>
    </location>
</feature>
<accession>A0ABY8C6M4</accession>
<dbReference type="PANTHER" id="PTHR43689:SF8">
    <property type="entry name" value="ALPHA_BETA-HYDROLASES SUPERFAMILY PROTEIN"/>
    <property type="match status" value="1"/>
</dbReference>
<reference evidence="2 3" key="1">
    <citation type="submission" date="2023-02" db="EMBL/GenBank/DDBJ databases">
        <title>Novel Oscillospiraceae bacterial genomes.</title>
        <authorList>
            <person name="Srinivasan S."/>
            <person name="Austin M.N."/>
            <person name="Fiedler T.L."/>
            <person name="Strenk S.M."/>
            <person name="Agnew K.J."/>
            <person name="Nagana Gowda G.A."/>
            <person name="Raftery D."/>
            <person name="Beamer M.A."/>
            <person name="Achilles S.L."/>
            <person name="Wiesenfeld H.C."/>
            <person name="Fredricks D.N."/>
            <person name="Hillier S.L."/>
        </authorList>
    </citation>
    <scope>NUCLEOTIDE SEQUENCE [LARGE SCALE GENOMIC DNA]</scope>
    <source>
        <strain evidence="2 3">CHIC02 1186E3-8</strain>
    </source>
</reference>
<keyword evidence="2" id="KW-0378">Hydrolase</keyword>
<evidence type="ECO:0000313" key="2">
    <source>
        <dbReference type="EMBL" id="WEG35102.1"/>
    </source>
</evidence>
<evidence type="ECO:0000259" key="1">
    <source>
        <dbReference type="Pfam" id="PF12697"/>
    </source>
</evidence>
<dbReference type="RefSeq" id="WP_315570435.1">
    <property type="nucleotide sequence ID" value="NZ_CP118866.1"/>
</dbReference>
<dbReference type="Proteomes" id="UP001220478">
    <property type="component" value="Chromosome"/>
</dbReference>
<evidence type="ECO:0000313" key="3">
    <source>
        <dbReference type="Proteomes" id="UP001220478"/>
    </source>
</evidence>
<dbReference type="GO" id="GO:0016787">
    <property type="term" value="F:hydrolase activity"/>
    <property type="evidence" value="ECO:0007669"/>
    <property type="project" value="UniProtKB-KW"/>
</dbReference>
<dbReference type="InterPro" id="IPR000073">
    <property type="entry name" value="AB_hydrolase_1"/>
</dbReference>
<keyword evidence="3" id="KW-1185">Reference proteome</keyword>
<organism evidence="2 3">
    <name type="scientific">Amygdalobacter indicium</name>
    <dbReference type="NCBI Taxonomy" id="3029272"/>
    <lineage>
        <taxon>Bacteria</taxon>
        <taxon>Bacillati</taxon>
        <taxon>Bacillota</taxon>
        <taxon>Clostridia</taxon>
        <taxon>Eubacteriales</taxon>
        <taxon>Oscillospiraceae</taxon>
        <taxon>Amygdalobacter</taxon>
    </lineage>
</organism>